<sequence length="408" mass="45699">MTAVLQPLKTALPSFTTGIHFCFMNTMKRQRSPSGSHSPCRHCGCSTSNKRQRYSPPRVKTEPEEYRANDGHSVDSPMPTYQPSYASGSFEDVAEELLNGRDLSLAKFGQILAGCDSRGEEYLDFISERAKQVRLDVNETKRIQAVVARLPQSSDTIVNRLVDVVAQQADIIVGMSSVVDSILASLDALRSNQERTVCRSPKVDDTNLPQDTYLHGKNLTRQWDVPNIPPFKAFNLNSLLNGWRRPGRTRSDDHVSQCVDFFRNYLVQATSPVAAVQQFSCRISGKSAKDQNLQDIPEPIVDVLVGCCLDGLLLGAPELMMTEKELLSNPTEYWIELGRNDKSRGAALSQLKALRNTWATRLRQALGRAMTDVRKYQIKEEHLVPRPKTKVAGAPLFYHSNTVKYEDL</sequence>
<dbReference type="OrthoDB" id="5883555at2759"/>
<keyword evidence="3" id="KW-1185">Reference proteome</keyword>
<dbReference type="AlphaFoldDB" id="A0A016SDM7"/>
<feature type="region of interest" description="Disordered" evidence="1">
    <location>
        <begin position="31"/>
        <end position="77"/>
    </location>
</feature>
<evidence type="ECO:0000256" key="1">
    <source>
        <dbReference type="SAM" id="MobiDB-lite"/>
    </source>
</evidence>
<gene>
    <name evidence="2" type="primary">Acey_s0247.g70</name>
    <name evidence="2" type="ORF">Y032_0247g70</name>
</gene>
<comment type="caution">
    <text evidence="2">The sequence shown here is derived from an EMBL/GenBank/DDBJ whole genome shotgun (WGS) entry which is preliminary data.</text>
</comment>
<feature type="compositionally biased region" description="Basic and acidic residues" evidence="1">
    <location>
        <begin position="59"/>
        <end position="73"/>
    </location>
</feature>
<name>A0A016SDM7_9BILA</name>
<dbReference type="Proteomes" id="UP000024635">
    <property type="component" value="Unassembled WGS sequence"/>
</dbReference>
<evidence type="ECO:0000313" key="3">
    <source>
        <dbReference type="Proteomes" id="UP000024635"/>
    </source>
</evidence>
<evidence type="ECO:0000313" key="2">
    <source>
        <dbReference type="EMBL" id="EYB88446.1"/>
    </source>
</evidence>
<organism evidence="2 3">
    <name type="scientific">Ancylostoma ceylanicum</name>
    <dbReference type="NCBI Taxonomy" id="53326"/>
    <lineage>
        <taxon>Eukaryota</taxon>
        <taxon>Metazoa</taxon>
        <taxon>Ecdysozoa</taxon>
        <taxon>Nematoda</taxon>
        <taxon>Chromadorea</taxon>
        <taxon>Rhabditida</taxon>
        <taxon>Rhabditina</taxon>
        <taxon>Rhabditomorpha</taxon>
        <taxon>Strongyloidea</taxon>
        <taxon>Ancylostomatidae</taxon>
        <taxon>Ancylostomatinae</taxon>
        <taxon>Ancylostoma</taxon>
    </lineage>
</organism>
<dbReference type="EMBL" id="JARK01001583">
    <property type="protein sequence ID" value="EYB88446.1"/>
    <property type="molecule type" value="Genomic_DNA"/>
</dbReference>
<reference evidence="3" key="1">
    <citation type="journal article" date="2015" name="Nat. Genet.">
        <title>The genome and transcriptome of the zoonotic hookworm Ancylostoma ceylanicum identify infection-specific gene families.</title>
        <authorList>
            <person name="Schwarz E.M."/>
            <person name="Hu Y."/>
            <person name="Antoshechkin I."/>
            <person name="Miller M.M."/>
            <person name="Sternberg P.W."/>
            <person name="Aroian R.V."/>
        </authorList>
    </citation>
    <scope>NUCLEOTIDE SEQUENCE</scope>
    <source>
        <strain evidence="3">HY135</strain>
    </source>
</reference>
<accession>A0A016SDM7</accession>
<protein>
    <submittedName>
        <fullName evidence="2">Uncharacterized protein</fullName>
    </submittedName>
</protein>
<proteinExistence type="predicted"/>